<dbReference type="InterPro" id="IPR036625">
    <property type="entry name" value="E3-bd_dom_sf"/>
</dbReference>
<dbReference type="Proteomes" id="UP000318186">
    <property type="component" value="Unassembled WGS sequence"/>
</dbReference>
<dbReference type="InterPro" id="IPR018958">
    <property type="entry name" value="Knr4/Smi1-like_dom"/>
</dbReference>
<protein>
    <submittedName>
        <fullName evidence="5">SMI1/KNR4 family protein SUKH-1</fullName>
    </submittedName>
</protein>
<evidence type="ECO:0000256" key="1">
    <source>
        <dbReference type="ARBA" id="ARBA00023125"/>
    </source>
</evidence>
<dbReference type="GO" id="GO:0003677">
    <property type="term" value="F:DNA binding"/>
    <property type="evidence" value="ECO:0007669"/>
    <property type="project" value="UniProtKB-KW"/>
</dbReference>
<comment type="caution">
    <text evidence="5">The sequence shown here is derived from an EMBL/GenBank/DDBJ whole genome shotgun (WGS) entry which is preliminary data.</text>
</comment>
<organism evidence="5 6">
    <name type="scientific">Streptomyces brevispora</name>
    <dbReference type="NCBI Taxonomy" id="887462"/>
    <lineage>
        <taxon>Bacteria</taxon>
        <taxon>Bacillati</taxon>
        <taxon>Actinomycetota</taxon>
        <taxon>Actinomycetes</taxon>
        <taxon>Kitasatosporales</taxon>
        <taxon>Streptomycetaceae</taxon>
        <taxon>Streptomyces</taxon>
    </lineage>
</organism>
<evidence type="ECO:0000256" key="2">
    <source>
        <dbReference type="SAM" id="MobiDB-lite"/>
    </source>
</evidence>
<feature type="region of interest" description="Disordered" evidence="2">
    <location>
        <begin position="181"/>
        <end position="206"/>
    </location>
</feature>
<dbReference type="InterPro" id="IPR037883">
    <property type="entry name" value="Knr4/Smi1-like_sf"/>
</dbReference>
<dbReference type="Pfam" id="PF09346">
    <property type="entry name" value="SMI1_KNR4"/>
    <property type="match status" value="1"/>
</dbReference>
<accession>A0A561USK1</accession>
<reference evidence="5 6" key="1">
    <citation type="submission" date="2019-06" db="EMBL/GenBank/DDBJ databases">
        <title>Sequencing the genomes of 1000 actinobacteria strains.</title>
        <authorList>
            <person name="Klenk H.-P."/>
        </authorList>
    </citation>
    <scope>NUCLEOTIDE SEQUENCE [LARGE SCALE GENOMIC DNA]</scope>
    <source>
        <strain evidence="5 6">DSM 42059</strain>
    </source>
</reference>
<dbReference type="SUPFAM" id="SSF160631">
    <property type="entry name" value="SMI1/KNR4-like"/>
    <property type="match status" value="1"/>
</dbReference>
<dbReference type="GO" id="GO:0016746">
    <property type="term" value="F:acyltransferase activity"/>
    <property type="evidence" value="ECO:0007669"/>
    <property type="project" value="InterPro"/>
</dbReference>
<evidence type="ECO:0000259" key="4">
    <source>
        <dbReference type="Pfam" id="PF23359"/>
    </source>
</evidence>
<evidence type="ECO:0000313" key="5">
    <source>
        <dbReference type="EMBL" id="TWG02348.1"/>
    </source>
</evidence>
<proteinExistence type="predicted"/>
<dbReference type="Gene3D" id="4.10.320.10">
    <property type="entry name" value="E3-binding domain"/>
    <property type="match status" value="1"/>
</dbReference>
<sequence>MSETPMHEAGDVREAWGRVTAWLERNDPEALAALGGPGSDAAIGEAELRMGLKLPGEMRQWLLANDIDADGQPDGHSCLVELGCEVDIPGGHLLLGLTDIQRVYLSQMGLEEMRPSADLDHPFWRREWVPIAAERDGLYGTFLDTLNGTIGTWAEAHGPEEGVYASLFAFFQEAADRLEGVSSGDWRGPGKSAGPREFDPRPEGGPIRLWARTNGYLVNDRGRIPAEIREAYEMSQR</sequence>
<feature type="domain" description="Lsr2 DNA-binding" evidence="4">
    <location>
        <begin position="205"/>
        <end position="233"/>
    </location>
</feature>
<evidence type="ECO:0000313" key="6">
    <source>
        <dbReference type="Proteomes" id="UP000318186"/>
    </source>
</evidence>
<dbReference type="EMBL" id="VIWW01000001">
    <property type="protein sequence ID" value="TWG02348.1"/>
    <property type="molecule type" value="Genomic_DNA"/>
</dbReference>
<dbReference type="AlphaFoldDB" id="A0A561USK1"/>
<gene>
    <name evidence="5" type="ORF">FHX80_11754</name>
</gene>
<feature type="domain" description="Knr4/Smi1-like" evidence="3">
    <location>
        <begin position="38"/>
        <end position="172"/>
    </location>
</feature>
<evidence type="ECO:0000259" key="3">
    <source>
        <dbReference type="Pfam" id="PF09346"/>
    </source>
</evidence>
<keyword evidence="1" id="KW-0238">DNA-binding</keyword>
<dbReference type="Pfam" id="PF23359">
    <property type="entry name" value="Lsr2_DNA-bd"/>
    <property type="match status" value="1"/>
</dbReference>
<name>A0A561USK1_9ACTN</name>
<dbReference type="InterPro" id="IPR055370">
    <property type="entry name" value="Lsr2_DNA-bd"/>
</dbReference>
<dbReference type="RefSeq" id="WP_208764575.1">
    <property type="nucleotide sequence ID" value="NZ_VIWW01000001.1"/>
</dbReference>